<dbReference type="InterPro" id="IPR013655">
    <property type="entry name" value="PAS_fold_3"/>
</dbReference>
<dbReference type="Pfam" id="PF08447">
    <property type="entry name" value="PAS_3"/>
    <property type="match status" value="1"/>
</dbReference>
<dbReference type="InterPro" id="IPR001932">
    <property type="entry name" value="PPM-type_phosphatase-like_dom"/>
</dbReference>
<reference evidence="5" key="1">
    <citation type="journal article" date="2019" name="Int. J. Syst. Evol. Microbiol.">
        <title>The Global Catalogue of Microorganisms (GCM) 10K type strain sequencing project: providing services to taxonomists for standard genome sequencing and annotation.</title>
        <authorList>
            <consortium name="The Broad Institute Genomics Platform"/>
            <consortium name="The Broad Institute Genome Sequencing Center for Infectious Disease"/>
            <person name="Wu L."/>
            <person name="Ma J."/>
        </authorList>
    </citation>
    <scope>NUCLEOTIDE SEQUENCE [LARGE SCALE GENOMIC DNA]</scope>
    <source>
        <strain evidence="5">JCM 18306</strain>
    </source>
</reference>
<dbReference type="InterPro" id="IPR035965">
    <property type="entry name" value="PAS-like_dom_sf"/>
</dbReference>
<dbReference type="Gene3D" id="2.10.70.100">
    <property type="match status" value="1"/>
</dbReference>
<dbReference type="CDD" id="cd00130">
    <property type="entry name" value="PAS"/>
    <property type="match status" value="1"/>
</dbReference>
<organism evidence="4 5">
    <name type="scientific">Streptomyces thinghirensis</name>
    <dbReference type="NCBI Taxonomy" id="551547"/>
    <lineage>
        <taxon>Bacteria</taxon>
        <taxon>Bacillati</taxon>
        <taxon>Actinomycetota</taxon>
        <taxon>Actinomycetes</taxon>
        <taxon>Kitasatosporales</taxon>
        <taxon>Streptomycetaceae</taxon>
        <taxon>Streptomyces</taxon>
    </lineage>
</organism>
<dbReference type="Proteomes" id="UP001499878">
    <property type="component" value="Unassembled WGS sequence"/>
</dbReference>
<dbReference type="InterPro" id="IPR000014">
    <property type="entry name" value="PAS"/>
</dbReference>
<comment type="caution">
    <text evidence="4">The sequence shown here is derived from an EMBL/GenBank/DDBJ whole genome shotgun (WGS) entry which is preliminary data.</text>
</comment>
<dbReference type="RefSeq" id="WP_345627870.1">
    <property type="nucleotide sequence ID" value="NZ_BAABJR010000003.1"/>
</dbReference>
<feature type="compositionally biased region" description="Basic and acidic residues" evidence="2">
    <location>
        <begin position="201"/>
        <end position="211"/>
    </location>
</feature>
<dbReference type="PANTHER" id="PTHR43156">
    <property type="entry name" value="STAGE II SPORULATION PROTEIN E-RELATED"/>
    <property type="match status" value="1"/>
</dbReference>
<protein>
    <submittedName>
        <fullName evidence="4">PAS domain-containing protein</fullName>
    </submittedName>
</protein>
<accession>A0ABP9SYX0</accession>
<feature type="region of interest" description="Disordered" evidence="2">
    <location>
        <begin position="201"/>
        <end position="227"/>
    </location>
</feature>
<dbReference type="PROSITE" id="PS50113">
    <property type="entry name" value="PAC"/>
    <property type="match status" value="1"/>
</dbReference>
<name>A0ABP9SYX0_9ACTN</name>
<keyword evidence="5" id="KW-1185">Reference proteome</keyword>
<dbReference type="InterPro" id="IPR000700">
    <property type="entry name" value="PAS-assoc_C"/>
</dbReference>
<dbReference type="Pfam" id="PF07228">
    <property type="entry name" value="SpoIIE"/>
    <property type="match status" value="1"/>
</dbReference>
<proteinExistence type="predicted"/>
<feature type="domain" description="PAC" evidence="3">
    <location>
        <begin position="153"/>
        <end position="205"/>
    </location>
</feature>
<dbReference type="PANTHER" id="PTHR43156:SF2">
    <property type="entry name" value="STAGE II SPORULATION PROTEIN E"/>
    <property type="match status" value="1"/>
</dbReference>
<dbReference type="SUPFAM" id="SSF55785">
    <property type="entry name" value="PYP-like sensor domain (PAS domain)"/>
    <property type="match status" value="1"/>
</dbReference>
<evidence type="ECO:0000259" key="3">
    <source>
        <dbReference type="PROSITE" id="PS50113"/>
    </source>
</evidence>
<keyword evidence="1" id="KW-0378">Hydrolase</keyword>
<evidence type="ECO:0000313" key="5">
    <source>
        <dbReference type="Proteomes" id="UP001499878"/>
    </source>
</evidence>
<sequence length="440" mass="47242">MSSHLSADHPAAQPPGHGSVEALISQARRLRGDVDAVRRDSQDDGTDPRGRWQRALYDLALHQLSDIDAHLAQLRDGPAPAPRPGSLLSRVGSAEWNLLTDEAEWSGELFQILGRDPATAPLSLDELPSLVLAEDRPKLTAMVTDCLVDARPIDGEFRVVRPDDTVRTVHMMGEPVLDADGSTASMWAVLRDVSELRRSQRAVSETRDSLRRQPLSAGTERRAAVEPREAVPPPWHGLLRFPHEGRPGLDLAAGYLPSTAEAAGCGAWYDACPLAGDETLLSVGDLVGPGADAAQVPATLIGALRGLVMAGVRPAHLQDRLDRLLETTALPPVRSALYCGYRPRARAFAWAHAGAPVPLLFRHGTGRGLAGQAEATLEAGDLLLLHTGELGPADVRRLLSLSPRLAEVRSARDGIRIVTEELDESPRQADACVLVARVTP</sequence>
<dbReference type="InterPro" id="IPR036457">
    <property type="entry name" value="PPM-type-like_dom_sf"/>
</dbReference>
<evidence type="ECO:0000256" key="2">
    <source>
        <dbReference type="SAM" id="MobiDB-lite"/>
    </source>
</evidence>
<dbReference type="Gene3D" id="3.60.40.10">
    <property type="entry name" value="PPM-type phosphatase domain"/>
    <property type="match status" value="1"/>
</dbReference>
<dbReference type="EMBL" id="BAABJR010000003">
    <property type="protein sequence ID" value="GAA5205965.1"/>
    <property type="molecule type" value="Genomic_DNA"/>
</dbReference>
<evidence type="ECO:0000313" key="4">
    <source>
        <dbReference type="EMBL" id="GAA5205965.1"/>
    </source>
</evidence>
<dbReference type="InterPro" id="IPR001610">
    <property type="entry name" value="PAC"/>
</dbReference>
<dbReference type="Gene3D" id="3.30.450.20">
    <property type="entry name" value="PAS domain"/>
    <property type="match status" value="1"/>
</dbReference>
<dbReference type="InterPro" id="IPR052016">
    <property type="entry name" value="Bact_Sigma-Reg"/>
</dbReference>
<evidence type="ECO:0000256" key="1">
    <source>
        <dbReference type="ARBA" id="ARBA00022801"/>
    </source>
</evidence>
<dbReference type="SMART" id="SM00086">
    <property type="entry name" value="PAC"/>
    <property type="match status" value="1"/>
</dbReference>
<gene>
    <name evidence="4" type="ORF">GCM10023323_15450</name>
</gene>